<organism evidence="4">
    <name type="scientific">Lygus hesperus</name>
    <name type="common">Western plant bug</name>
    <dbReference type="NCBI Taxonomy" id="30085"/>
    <lineage>
        <taxon>Eukaryota</taxon>
        <taxon>Metazoa</taxon>
        <taxon>Ecdysozoa</taxon>
        <taxon>Arthropoda</taxon>
        <taxon>Hexapoda</taxon>
        <taxon>Insecta</taxon>
        <taxon>Pterygota</taxon>
        <taxon>Neoptera</taxon>
        <taxon>Paraneoptera</taxon>
        <taxon>Hemiptera</taxon>
        <taxon>Heteroptera</taxon>
        <taxon>Panheteroptera</taxon>
        <taxon>Cimicomorpha</taxon>
        <taxon>Miridae</taxon>
        <taxon>Mirini</taxon>
        <taxon>Lygus</taxon>
    </lineage>
</organism>
<feature type="domain" description="BLOC-2 complex member HPS3 N-terminal" evidence="2">
    <location>
        <begin position="4"/>
        <end position="250"/>
    </location>
</feature>
<dbReference type="Pfam" id="PF14763">
    <property type="entry name" value="HPS3_C"/>
    <property type="match status" value="1"/>
</dbReference>
<dbReference type="InterPro" id="IPR029438">
    <property type="entry name" value="HPS3_C"/>
</dbReference>
<feature type="domain" description="BLOC-2 complex member HPS3 C-terminal" evidence="3">
    <location>
        <begin position="536"/>
        <end position="717"/>
    </location>
</feature>
<dbReference type="Pfam" id="PF14761">
    <property type="entry name" value="HPS3_N"/>
    <property type="match status" value="1"/>
</dbReference>
<gene>
    <name evidence="4" type="primary">Hps3</name>
    <name evidence="4" type="ORF">g.87180</name>
</gene>
<name>A0A146L6E6_LYGHE</name>
<accession>A0A146L6E6</accession>
<sequence length="1100" mass="123606">MVRVISVHHFDSQVIQTCEEPLAATSAPPDRILTALPHHVIEVHDLTQRGQPPFSFPTVDRVQELRYCVTGNYVATMEKKQTRQGKEVTYARVYTNWDKRPDSDSEQAMRARIAGRVTPSSSQTGADILEMIELPVRFPNVTTMACCKETGNVLIGSDNIICLFQLVTRTHDISKQKFLDFELWPVTLELSFSPTHLVMSEDVVASLNSSCLHVFRINKGFARPTDWSSASASNSPRKTFKPKKASPSKDEKRAPKRPSSPIRLEELLKEVSVIGGKLHETSKLSNGPLPVVALLPSLTSSSLVSNPARNLRTSPFKPPSAVTMGVAIREIPANEPWAEQMTTMVESLLQLELSEWGDEAMKEEFKCLALRPFYRINTYYPSKNESSCPRMRSAAYGNLVAFNCVVCTQQEGYMYHFPVFEGEVLSLGKCISEYNFTSAVKHVILEPCLLHALTSTGLETYTTRAIHAIDEENEELACPPLEEPVCLVGLRPFIGVVDILLTKSFIVIMSSSSDPHAKFENPEETLYCLRLPSAGTLYTDMMALGTSHRFSSPQTYWQLLTEAHGVLRTITSVSSDPDYAPLQMEVELYRESCSLLSEYYLCSYDDEDDWNTGYKYSVMAKLSPMQIMDRLKKLEQEAKQAGCNVKYSGGLLHYLKLCLVDCDDDAKMPVAALNALLDMLEVEKQSGKPFLLSSLILESSLLRQFSTERTIRMIQNHIKDGMKMVDALDCLALSVLYISKGKIKEAGEALGLCEDSKHYIELLQEFWPLLFDNSRKQAKVTPDDWEGVTLSELSVLLIDKKPVEMSIVLSGLVTEIETLRLQDILEVFLVYLPSRMGQEGTKIGYVLQLFLEGVFDNWYHNDSSWSPSSTDSHSMEALKILMRSLLSGLVIKNDSRLAVKQSLSDPRKLFGGKRFKFLDLLPPCDDPVFTPECHDSLLKLQCLICTNWLDESATSELVQFVGEFVDETYGFSLMVLAQPQKAVDLLLDKHPTALLQYVQDLLTTEAELKHVIAAVQSKADEEADHPEMGSKTFAELLDMILNHLARSLNCELFNLIVPQGKEFDCYKVRCRQAEHANHIKEMIMVSGHRLMATMNLKSFT</sequence>
<dbReference type="AlphaFoldDB" id="A0A146L6E6"/>
<evidence type="ECO:0000259" key="3">
    <source>
        <dbReference type="Pfam" id="PF14763"/>
    </source>
</evidence>
<feature type="compositionally biased region" description="Polar residues" evidence="1">
    <location>
        <begin position="226"/>
        <end position="237"/>
    </location>
</feature>
<dbReference type="EMBL" id="GDHC01015887">
    <property type="protein sequence ID" value="JAQ02742.1"/>
    <property type="molecule type" value="Transcribed_RNA"/>
</dbReference>
<feature type="region of interest" description="Disordered" evidence="1">
    <location>
        <begin position="225"/>
        <end position="261"/>
    </location>
</feature>
<protein>
    <submittedName>
        <fullName evidence="4">Hermansky-Pudlak syndrome 3</fullName>
    </submittedName>
</protein>
<reference evidence="4" key="1">
    <citation type="journal article" date="2016" name="Gigascience">
        <title>De novo construction of an expanded transcriptome assembly for the western tarnished plant bug, Lygus hesperus.</title>
        <authorList>
            <person name="Tassone E.E."/>
            <person name="Geib S.M."/>
            <person name="Hall B."/>
            <person name="Fabrick J.A."/>
            <person name="Brent C.S."/>
            <person name="Hull J.J."/>
        </authorList>
    </citation>
    <scope>NUCLEOTIDE SEQUENCE</scope>
</reference>
<proteinExistence type="predicted"/>
<evidence type="ECO:0000259" key="2">
    <source>
        <dbReference type="Pfam" id="PF14761"/>
    </source>
</evidence>
<evidence type="ECO:0000256" key="1">
    <source>
        <dbReference type="SAM" id="MobiDB-lite"/>
    </source>
</evidence>
<dbReference type="InterPro" id="IPR029437">
    <property type="entry name" value="HPS3_N"/>
</dbReference>
<evidence type="ECO:0000313" key="4">
    <source>
        <dbReference type="EMBL" id="JAQ02742.1"/>
    </source>
</evidence>
<dbReference type="PANTHER" id="PTHR28633:SF1">
    <property type="entry name" value="BLOC-2 COMPLEX MEMBER HPS3"/>
    <property type="match status" value="1"/>
</dbReference>
<dbReference type="PANTHER" id="PTHR28633">
    <property type="entry name" value="HERMANSKY-PUDLAK SYNDROME 3 PROTEIN"/>
    <property type="match status" value="1"/>
</dbReference>
<dbReference type="InterPro" id="IPR017216">
    <property type="entry name" value="HPS3"/>
</dbReference>
<dbReference type="GO" id="GO:0005737">
    <property type="term" value="C:cytoplasm"/>
    <property type="evidence" value="ECO:0007669"/>
    <property type="project" value="TreeGrafter"/>
</dbReference>